<dbReference type="InterPro" id="IPR008927">
    <property type="entry name" value="6-PGluconate_DH-like_C_sf"/>
</dbReference>
<dbReference type="AlphaFoldDB" id="A0A369TKS1"/>
<keyword evidence="3" id="KW-1185">Reference proteome</keyword>
<evidence type="ECO:0000313" key="2">
    <source>
        <dbReference type="EMBL" id="RDD65858.1"/>
    </source>
</evidence>
<dbReference type="InterPro" id="IPR015814">
    <property type="entry name" value="Pgluconate_DH_NAD-bd_C"/>
</dbReference>
<dbReference type="InterPro" id="IPR013328">
    <property type="entry name" value="6PGD_dom2"/>
</dbReference>
<protein>
    <submittedName>
        <fullName evidence="2">NAD(P)-dependent oxidoreductase</fullName>
    </submittedName>
</protein>
<dbReference type="SUPFAM" id="SSF51735">
    <property type="entry name" value="NAD(P)-binding Rossmann-fold domains"/>
    <property type="match status" value="1"/>
</dbReference>
<feature type="domain" description="Phosphogluconate dehydrogenase NAD-binding putative C-terminal" evidence="1">
    <location>
        <begin position="188"/>
        <end position="256"/>
    </location>
</feature>
<accession>A0A369TKS1</accession>
<organism evidence="2 3">
    <name type="scientific">Thalassococcus profundi</name>
    <dbReference type="NCBI Taxonomy" id="2282382"/>
    <lineage>
        <taxon>Bacteria</taxon>
        <taxon>Pseudomonadati</taxon>
        <taxon>Pseudomonadota</taxon>
        <taxon>Alphaproteobacteria</taxon>
        <taxon>Rhodobacterales</taxon>
        <taxon>Roseobacteraceae</taxon>
        <taxon>Thalassococcus</taxon>
    </lineage>
</organism>
<dbReference type="Pfam" id="PF09130">
    <property type="entry name" value="DUF1932"/>
    <property type="match status" value="1"/>
</dbReference>
<comment type="caution">
    <text evidence="2">The sequence shown here is derived from an EMBL/GenBank/DDBJ whole genome shotgun (WGS) entry which is preliminary data.</text>
</comment>
<dbReference type="EMBL" id="QPMK01000009">
    <property type="protein sequence ID" value="RDD65858.1"/>
    <property type="molecule type" value="Genomic_DNA"/>
</dbReference>
<dbReference type="InterPro" id="IPR036291">
    <property type="entry name" value="NAD(P)-bd_dom_sf"/>
</dbReference>
<name>A0A369TKS1_9RHOB</name>
<proteinExistence type="predicted"/>
<dbReference type="Gene3D" id="3.40.50.720">
    <property type="entry name" value="NAD(P)-binding Rossmann-like Domain"/>
    <property type="match status" value="1"/>
</dbReference>
<dbReference type="SUPFAM" id="SSF48179">
    <property type="entry name" value="6-phosphogluconate dehydrogenase C-terminal domain-like"/>
    <property type="match status" value="1"/>
</dbReference>
<dbReference type="OrthoDB" id="4333at2"/>
<gene>
    <name evidence="2" type="ORF">DU478_13155</name>
</gene>
<evidence type="ECO:0000259" key="1">
    <source>
        <dbReference type="Pfam" id="PF09130"/>
    </source>
</evidence>
<reference evidence="2 3" key="1">
    <citation type="submission" date="2018-07" db="EMBL/GenBank/DDBJ databases">
        <title>Thalassococcus profundi sp. nov., a marine bacterium isolated from deep seawater of Okinawa Trough.</title>
        <authorList>
            <person name="Yu M."/>
        </authorList>
    </citation>
    <scope>NUCLEOTIDE SEQUENCE [LARGE SCALE GENOMIC DNA]</scope>
    <source>
        <strain evidence="2 3">WRAS1</strain>
    </source>
</reference>
<dbReference type="Gene3D" id="1.10.1040.10">
    <property type="entry name" value="N-(1-d-carboxylethyl)-l-norvaline Dehydrogenase, domain 2"/>
    <property type="match status" value="1"/>
</dbReference>
<evidence type="ECO:0000313" key="3">
    <source>
        <dbReference type="Proteomes" id="UP000253977"/>
    </source>
</evidence>
<dbReference type="RefSeq" id="WP_114511422.1">
    <property type="nucleotide sequence ID" value="NZ_QPMK01000009.1"/>
</dbReference>
<dbReference type="Proteomes" id="UP000253977">
    <property type="component" value="Unassembled WGS sequence"/>
</dbReference>
<sequence length="285" mass="29479">MSVTESTQDIVLIGFGEVGRAFGVQIESTGITSRYVDPVAHGTHGSRNVSAALPSPMQSGTLVLGAVPSAAATAVARDLATRDESILYVDLTSSPQGLMRDCAALFDTRPSDFVDGAIMGSVDLSGSGAPVLLSGPAADRACAALSTLGFSAKALPASQAGDACGVKLLRTLMTKGIEALAVECFAAARGMGLEEELRANLSDIGARPFPSLLDAMVRTHMIHAPRRQHEVEAAIGQARSLGLKTPVTDAVLVAYRQTARRIDSERPPAPGSVAEAVSWLAGSLR</sequence>